<name>A0AA89CDQ6_PINIB</name>
<sequence length="342" mass="39740">MGKSKQSKSQKRKGSTPSPSFEQKNKRLPVMSDFQNMQQAVPLNMQQTSPTFMYSNLYQPNTQQQPMQPMQQNPIQTMQQAQPLQNYPLLNNDSTLNDILRRLDQMNTRLKLLDSINDKVDSIDRKVVNLDLNVKKLEERIEVVENSRQFDSESMNSLQKEQKEIKVRNTEEVTELRNAVKALQADHTKSTEDIIDIQCRSMRDNLMFYNIPEGEEENCTEKIGHFMEESMKIEGAKSSIKIERAHRVGRRRRGSHRPIVAKFHSYVDREKVRSASKNLEGSNFGVGQQFPKEVQERRRILIDVMKRERARGNRCSLSVDKLFVNNSLYTGPEVTWQYKTAG</sequence>
<organism evidence="3 4">
    <name type="scientific">Pinctada imbricata</name>
    <name type="common">Atlantic pearl-oyster</name>
    <name type="synonym">Pinctada martensii</name>
    <dbReference type="NCBI Taxonomy" id="66713"/>
    <lineage>
        <taxon>Eukaryota</taxon>
        <taxon>Metazoa</taxon>
        <taxon>Spiralia</taxon>
        <taxon>Lophotrochozoa</taxon>
        <taxon>Mollusca</taxon>
        <taxon>Bivalvia</taxon>
        <taxon>Autobranchia</taxon>
        <taxon>Pteriomorphia</taxon>
        <taxon>Pterioida</taxon>
        <taxon>Pterioidea</taxon>
        <taxon>Pteriidae</taxon>
        <taxon>Pinctada</taxon>
    </lineage>
</organism>
<evidence type="ECO:0000313" key="3">
    <source>
        <dbReference type="EMBL" id="KAK3108206.1"/>
    </source>
</evidence>
<keyword evidence="1" id="KW-0175">Coiled coil</keyword>
<dbReference type="AlphaFoldDB" id="A0AA89CDQ6"/>
<gene>
    <name evidence="3" type="ORF">FSP39_003177</name>
</gene>
<dbReference type="PANTHER" id="PTHR11505">
    <property type="entry name" value="L1 TRANSPOSABLE ELEMENT-RELATED"/>
    <property type="match status" value="1"/>
</dbReference>
<reference evidence="3" key="1">
    <citation type="submission" date="2019-08" db="EMBL/GenBank/DDBJ databases">
        <title>The improved chromosome-level genome for the pearl oyster Pinctada fucata martensii using PacBio sequencing and Hi-C.</title>
        <authorList>
            <person name="Zheng Z."/>
        </authorList>
    </citation>
    <scope>NUCLEOTIDE SEQUENCE</scope>
    <source>
        <strain evidence="3">ZZ-2019</strain>
        <tissue evidence="3">Adductor muscle</tissue>
    </source>
</reference>
<evidence type="ECO:0000256" key="2">
    <source>
        <dbReference type="SAM" id="MobiDB-lite"/>
    </source>
</evidence>
<proteinExistence type="predicted"/>
<evidence type="ECO:0000256" key="1">
    <source>
        <dbReference type="SAM" id="Coils"/>
    </source>
</evidence>
<dbReference type="InterPro" id="IPR004244">
    <property type="entry name" value="Transposase_22"/>
</dbReference>
<dbReference type="Gene3D" id="3.30.70.1820">
    <property type="entry name" value="L1 transposable element, RRM domain"/>
    <property type="match status" value="1"/>
</dbReference>
<evidence type="ECO:0000313" key="4">
    <source>
        <dbReference type="Proteomes" id="UP001186944"/>
    </source>
</evidence>
<dbReference type="EMBL" id="VSWD01000001">
    <property type="protein sequence ID" value="KAK3108206.1"/>
    <property type="molecule type" value="Genomic_DNA"/>
</dbReference>
<accession>A0AA89CDQ6</accession>
<feature type="coiled-coil region" evidence="1">
    <location>
        <begin position="120"/>
        <end position="186"/>
    </location>
</feature>
<feature type="compositionally biased region" description="Basic residues" evidence="2">
    <location>
        <begin position="1"/>
        <end position="14"/>
    </location>
</feature>
<keyword evidence="4" id="KW-1185">Reference proteome</keyword>
<protein>
    <submittedName>
        <fullName evidence="3">Uncharacterized protein</fullName>
    </submittedName>
</protein>
<dbReference type="Proteomes" id="UP001186944">
    <property type="component" value="Unassembled WGS sequence"/>
</dbReference>
<feature type="region of interest" description="Disordered" evidence="2">
    <location>
        <begin position="1"/>
        <end position="28"/>
    </location>
</feature>
<comment type="caution">
    <text evidence="3">The sequence shown here is derived from an EMBL/GenBank/DDBJ whole genome shotgun (WGS) entry which is preliminary data.</text>
</comment>